<evidence type="ECO:0000256" key="1">
    <source>
        <dbReference type="ARBA" id="ARBA00007689"/>
    </source>
</evidence>
<dbReference type="AlphaFoldDB" id="A0A514BN72"/>
<dbReference type="Gene3D" id="3.30.70.1060">
    <property type="entry name" value="Dimeric alpha+beta barrel"/>
    <property type="match status" value="1"/>
</dbReference>
<dbReference type="PANTHER" id="PTHR37828">
    <property type="entry name" value="GSR2449 PROTEIN"/>
    <property type="match status" value="1"/>
</dbReference>
<feature type="domain" description="YCII-related" evidence="2">
    <location>
        <begin position="20"/>
        <end position="83"/>
    </location>
</feature>
<evidence type="ECO:0000313" key="4">
    <source>
        <dbReference type="Proteomes" id="UP000317199"/>
    </source>
</evidence>
<organism evidence="3 4">
    <name type="scientific">Marilutibacter alkalisoli</name>
    <dbReference type="NCBI Taxonomy" id="2591633"/>
    <lineage>
        <taxon>Bacteria</taxon>
        <taxon>Pseudomonadati</taxon>
        <taxon>Pseudomonadota</taxon>
        <taxon>Gammaproteobacteria</taxon>
        <taxon>Lysobacterales</taxon>
        <taxon>Lysobacteraceae</taxon>
        <taxon>Marilutibacter</taxon>
    </lineage>
</organism>
<gene>
    <name evidence="3" type="ORF">FKV23_00930</name>
</gene>
<dbReference type="SUPFAM" id="SSF54909">
    <property type="entry name" value="Dimeric alpha+beta barrel"/>
    <property type="match status" value="1"/>
</dbReference>
<dbReference type="RefSeq" id="WP_141622176.1">
    <property type="nucleotide sequence ID" value="NZ_CP041242.1"/>
</dbReference>
<dbReference type="Pfam" id="PF03795">
    <property type="entry name" value="YCII"/>
    <property type="match status" value="1"/>
</dbReference>
<comment type="similarity">
    <text evidence="1">Belongs to the YciI family.</text>
</comment>
<proteinExistence type="inferred from homology"/>
<name>A0A514BN72_9GAMM</name>
<dbReference type="InterPro" id="IPR011008">
    <property type="entry name" value="Dimeric_a/b-barrel"/>
</dbReference>
<protein>
    <recommendedName>
        <fullName evidence="2">YCII-related domain-containing protein</fullName>
    </recommendedName>
</protein>
<dbReference type="OrthoDB" id="8968203at2"/>
<dbReference type="Proteomes" id="UP000317199">
    <property type="component" value="Chromosome"/>
</dbReference>
<dbReference type="EMBL" id="CP041242">
    <property type="protein sequence ID" value="QDH68833.1"/>
    <property type="molecule type" value="Genomic_DNA"/>
</dbReference>
<dbReference type="InterPro" id="IPR005545">
    <property type="entry name" value="YCII"/>
</dbReference>
<sequence>MGKSFLVLAIREPHFDPVVIQPHLDYLADLRRQGRVQMAGGFSDKSGGAYVLLAANLNEAQALADADPLHRSGASRLTVFEWNV</sequence>
<reference evidence="3 4" key="1">
    <citation type="submission" date="2019-06" db="EMBL/GenBank/DDBJ databases">
        <title>Lysobacter alkalisoli sp. nov. isolated from saline-alkali soil.</title>
        <authorList>
            <person name="Sun J.-Q."/>
            <person name="Xu L."/>
        </authorList>
    </citation>
    <scope>NUCLEOTIDE SEQUENCE [LARGE SCALE GENOMIC DNA]</scope>
    <source>
        <strain evidence="3 4">SJ-36</strain>
    </source>
</reference>
<accession>A0A514BN72</accession>
<evidence type="ECO:0000313" key="3">
    <source>
        <dbReference type="EMBL" id="QDH68833.1"/>
    </source>
</evidence>
<evidence type="ECO:0000259" key="2">
    <source>
        <dbReference type="Pfam" id="PF03795"/>
    </source>
</evidence>
<keyword evidence="4" id="KW-1185">Reference proteome</keyword>
<dbReference type="KEGG" id="lyj:FKV23_00930"/>
<dbReference type="PANTHER" id="PTHR37828:SF1">
    <property type="entry name" value="YCII-RELATED DOMAIN-CONTAINING PROTEIN"/>
    <property type="match status" value="1"/>
</dbReference>